<keyword evidence="3" id="KW-1185">Reference proteome</keyword>
<evidence type="ECO:0000313" key="3">
    <source>
        <dbReference type="Proteomes" id="UP000594638"/>
    </source>
</evidence>
<proteinExistence type="predicted"/>
<comment type="caution">
    <text evidence="2">The sequence shown here is derived from an EMBL/GenBank/DDBJ whole genome shotgun (WGS) entry which is preliminary data.</text>
</comment>
<protein>
    <submittedName>
        <fullName evidence="2">Uncharacterized protein</fullName>
    </submittedName>
</protein>
<accession>A0A8S0UIL5</accession>
<feature type="region of interest" description="Disordered" evidence="1">
    <location>
        <begin position="1"/>
        <end position="29"/>
    </location>
</feature>
<evidence type="ECO:0000313" key="2">
    <source>
        <dbReference type="EMBL" id="CAA3017294.1"/>
    </source>
</evidence>
<sequence length="108" mass="11705">MEDGWTPILDMSMPSIVGHQEQNDSQRDGSWVHLHVEQGHEMCKEWGRGGGGGGFVEEEGEEGNRELPGTRELGQRIGAGLGGGGEWRSFARLRVGRMCSGVLGEGVR</sequence>
<dbReference type="EMBL" id="CACTIH010007691">
    <property type="protein sequence ID" value="CAA3017294.1"/>
    <property type="molecule type" value="Genomic_DNA"/>
</dbReference>
<dbReference type="Gramene" id="OE9A029277T1">
    <property type="protein sequence ID" value="OE9A029277C1"/>
    <property type="gene ID" value="OE9A029277"/>
</dbReference>
<organism evidence="2 3">
    <name type="scientific">Olea europaea subsp. europaea</name>
    <dbReference type="NCBI Taxonomy" id="158383"/>
    <lineage>
        <taxon>Eukaryota</taxon>
        <taxon>Viridiplantae</taxon>
        <taxon>Streptophyta</taxon>
        <taxon>Embryophyta</taxon>
        <taxon>Tracheophyta</taxon>
        <taxon>Spermatophyta</taxon>
        <taxon>Magnoliopsida</taxon>
        <taxon>eudicotyledons</taxon>
        <taxon>Gunneridae</taxon>
        <taxon>Pentapetalae</taxon>
        <taxon>asterids</taxon>
        <taxon>lamiids</taxon>
        <taxon>Lamiales</taxon>
        <taxon>Oleaceae</taxon>
        <taxon>Oleeae</taxon>
        <taxon>Olea</taxon>
    </lineage>
</organism>
<feature type="region of interest" description="Disordered" evidence="1">
    <location>
        <begin position="46"/>
        <end position="79"/>
    </location>
</feature>
<evidence type="ECO:0000256" key="1">
    <source>
        <dbReference type="SAM" id="MobiDB-lite"/>
    </source>
</evidence>
<dbReference type="AlphaFoldDB" id="A0A8S0UIL5"/>
<gene>
    <name evidence="2" type="ORF">OLEA9_A029277</name>
</gene>
<dbReference type="Proteomes" id="UP000594638">
    <property type="component" value="Unassembled WGS sequence"/>
</dbReference>
<reference evidence="2 3" key="1">
    <citation type="submission" date="2019-12" db="EMBL/GenBank/DDBJ databases">
        <authorList>
            <person name="Alioto T."/>
            <person name="Alioto T."/>
            <person name="Gomez Garrido J."/>
        </authorList>
    </citation>
    <scope>NUCLEOTIDE SEQUENCE [LARGE SCALE GENOMIC DNA]</scope>
</reference>
<name>A0A8S0UIL5_OLEEU</name>